<feature type="compositionally biased region" description="Gly residues" evidence="1">
    <location>
        <begin position="306"/>
        <end position="320"/>
    </location>
</feature>
<gene>
    <name evidence="2" type="ORF">B0T22DRAFT_460051</name>
</gene>
<dbReference type="EMBL" id="JAULSO010000002">
    <property type="protein sequence ID" value="KAK3688679.1"/>
    <property type="molecule type" value="Genomic_DNA"/>
</dbReference>
<reference evidence="2" key="2">
    <citation type="submission" date="2023-06" db="EMBL/GenBank/DDBJ databases">
        <authorList>
            <consortium name="Lawrence Berkeley National Laboratory"/>
            <person name="Haridas S."/>
            <person name="Hensen N."/>
            <person name="Bonometti L."/>
            <person name="Westerberg I."/>
            <person name="Brannstrom I.O."/>
            <person name="Guillou S."/>
            <person name="Cros-Aarteil S."/>
            <person name="Calhoun S."/>
            <person name="Kuo A."/>
            <person name="Mondo S."/>
            <person name="Pangilinan J."/>
            <person name="Riley R."/>
            <person name="Labutti K."/>
            <person name="Andreopoulos B."/>
            <person name="Lipzen A."/>
            <person name="Chen C."/>
            <person name="Yanf M."/>
            <person name="Daum C."/>
            <person name="Ng V."/>
            <person name="Clum A."/>
            <person name="Steindorff A."/>
            <person name="Ohm R."/>
            <person name="Martin F."/>
            <person name="Silar P."/>
            <person name="Natvig D."/>
            <person name="Lalanne C."/>
            <person name="Gautier V."/>
            <person name="Ament-Velasquez S.L."/>
            <person name="Kruys A."/>
            <person name="Hutchinson M.I."/>
            <person name="Powell A.J."/>
            <person name="Barry K."/>
            <person name="Miller A.N."/>
            <person name="Grigoriev I.V."/>
            <person name="Debuchy R."/>
            <person name="Gladieux P."/>
            <person name="Thoren M.H."/>
            <person name="Johannesson H."/>
        </authorList>
    </citation>
    <scope>NUCLEOTIDE SEQUENCE</scope>
    <source>
        <strain evidence="2">CBS 314.62</strain>
    </source>
</reference>
<feature type="compositionally biased region" description="Low complexity" evidence="1">
    <location>
        <begin position="321"/>
        <end position="331"/>
    </location>
</feature>
<feature type="compositionally biased region" description="Polar residues" evidence="1">
    <location>
        <begin position="167"/>
        <end position="176"/>
    </location>
</feature>
<sequence>MPLGNDVTSVLALARSVVHLCRGPPYEFQLGADAANEVVKELEEFQQLSPSSQPNAPSHESSLTGHLSPCVRALERILDIRQKYGRNKDALGFREGLKWKSDKERFDRETSALHQATIPLRETVKLLQRTIAGSPPGNVQVAMGYQQPLVRSDTQSFSSQVSLSQTISVTPQSSQDSKTSFAPSSASSAGPKTQKQMCPRGSGCRQPYCHQRFDHPNAKECANGRNCSVEGCLLWHPKSPICPTGPSCAVPGCFKAHPWPRAAPPPAYQPSNTNNNSWQPAVQVVQKVQVEQRQELYGGQRSAELYGGGRPGELYGGGRPEGSFSSASSSQGATSSASQVACVRGFSCPGYDGGCPNRHPKKVLCWNGSACTKGAACTFYHPPRSPSQAGQYVAELPAGQQSWR</sequence>
<feature type="compositionally biased region" description="Low complexity" evidence="1">
    <location>
        <begin position="177"/>
        <end position="189"/>
    </location>
</feature>
<evidence type="ECO:0000313" key="2">
    <source>
        <dbReference type="EMBL" id="KAK3688679.1"/>
    </source>
</evidence>
<name>A0AAE0XAM0_9PEZI</name>
<keyword evidence="3" id="KW-1185">Reference proteome</keyword>
<reference evidence="2" key="1">
    <citation type="journal article" date="2023" name="Mol. Phylogenet. Evol.">
        <title>Genome-scale phylogeny and comparative genomics of the fungal order Sordariales.</title>
        <authorList>
            <person name="Hensen N."/>
            <person name="Bonometti L."/>
            <person name="Westerberg I."/>
            <person name="Brannstrom I.O."/>
            <person name="Guillou S."/>
            <person name="Cros-Aarteil S."/>
            <person name="Calhoun S."/>
            <person name="Haridas S."/>
            <person name="Kuo A."/>
            <person name="Mondo S."/>
            <person name="Pangilinan J."/>
            <person name="Riley R."/>
            <person name="LaButti K."/>
            <person name="Andreopoulos B."/>
            <person name="Lipzen A."/>
            <person name="Chen C."/>
            <person name="Yan M."/>
            <person name="Daum C."/>
            <person name="Ng V."/>
            <person name="Clum A."/>
            <person name="Steindorff A."/>
            <person name="Ohm R.A."/>
            <person name="Martin F."/>
            <person name="Silar P."/>
            <person name="Natvig D.O."/>
            <person name="Lalanne C."/>
            <person name="Gautier V."/>
            <person name="Ament-Velasquez S.L."/>
            <person name="Kruys A."/>
            <person name="Hutchinson M.I."/>
            <person name="Powell A.J."/>
            <person name="Barry K."/>
            <person name="Miller A.N."/>
            <person name="Grigoriev I.V."/>
            <person name="Debuchy R."/>
            <person name="Gladieux P."/>
            <person name="Hiltunen Thoren M."/>
            <person name="Johannesson H."/>
        </authorList>
    </citation>
    <scope>NUCLEOTIDE SEQUENCE</scope>
    <source>
        <strain evidence="2">CBS 314.62</strain>
    </source>
</reference>
<dbReference type="Proteomes" id="UP001270362">
    <property type="component" value="Unassembled WGS sequence"/>
</dbReference>
<dbReference type="AlphaFoldDB" id="A0AAE0XAM0"/>
<feature type="region of interest" description="Disordered" evidence="1">
    <location>
        <begin position="301"/>
        <end position="331"/>
    </location>
</feature>
<evidence type="ECO:0000313" key="3">
    <source>
        <dbReference type="Proteomes" id="UP001270362"/>
    </source>
</evidence>
<dbReference type="Gene3D" id="4.10.1000.40">
    <property type="match status" value="2"/>
</dbReference>
<proteinExistence type="predicted"/>
<evidence type="ECO:0000256" key="1">
    <source>
        <dbReference type="SAM" id="MobiDB-lite"/>
    </source>
</evidence>
<protein>
    <recommendedName>
        <fullName evidence="4">C3H1-type domain-containing protein</fullName>
    </recommendedName>
</protein>
<feature type="region of interest" description="Disordered" evidence="1">
    <location>
        <begin position="167"/>
        <end position="198"/>
    </location>
</feature>
<organism evidence="2 3">
    <name type="scientific">Podospora appendiculata</name>
    <dbReference type="NCBI Taxonomy" id="314037"/>
    <lineage>
        <taxon>Eukaryota</taxon>
        <taxon>Fungi</taxon>
        <taxon>Dikarya</taxon>
        <taxon>Ascomycota</taxon>
        <taxon>Pezizomycotina</taxon>
        <taxon>Sordariomycetes</taxon>
        <taxon>Sordariomycetidae</taxon>
        <taxon>Sordariales</taxon>
        <taxon>Podosporaceae</taxon>
        <taxon>Podospora</taxon>
    </lineage>
</organism>
<evidence type="ECO:0008006" key="4">
    <source>
        <dbReference type="Google" id="ProtNLM"/>
    </source>
</evidence>
<accession>A0AAE0XAM0</accession>
<comment type="caution">
    <text evidence="2">The sequence shown here is derived from an EMBL/GenBank/DDBJ whole genome shotgun (WGS) entry which is preliminary data.</text>
</comment>